<comment type="similarity">
    <text evidence="2">Belongs to the bacterial solute-binding protein 8 family.</text>
</comment>
<feature type="chain" id="PRO_5047266000" evidence="5">
    <location>
        <begin position="23"/>
        <end position="324"/>
    </location>
</feature>
<gene>
    <name evidence="7" type="ORF">ACFQ34_06670</name>
</gene>
<dbReference type="Proteomes" id="UP001597182">
    <property type="component" value="Unassembled WGS sequence"/>
</dbReference>
<accession>A0ABW3VFE4</accession>
<dbReference type="PANTHER" id="PTHR30532">
    <property type="entry name" value="IRON III DICITRATE-BINDING PERIPLASMIC PROTEIN"/>
    <property type="match status" value="1"/>
</dbReference>
<dbReference type="CDD" id="cd01146">
    <property type="entry name" value="FhuD"/>
    <property type="match status" value="1"/>
</dbReference>
<dbReference type="RefSeq" id="WP_346089654.1">
    <property type="nucleotide sequence ID" value="NZ_BAABKS010000001.1"/>
</dbReference>
<dbReference type="PANTHER" id="PTHR30532:SF24">
    <property type="entry name" value="FERRIC ENTEROBACTIN-BINDING PERIPLASMIC PROTEIN FEPB"/>
    <property type="match status" value="1"/>
</dbReference>
<protein>
    <submittedName>
        <fullName evidence="7">Iron-siderophore ABC transporter substrate-binding protein</fullName>
    </submittedName>
</protein>
<evidence type="ECO:0000313" key="8">
    <source>
        <dbReference type="Proteomes" id="UP001597182"/>
    </source>
</evidence>
<dbReference type="EMBL" id="JBHTMB010000045">
    <property type="protein sequence ID" value="MFD1232964.1"/>
    <property type="molecule type" value="Genomic_DNA"/>
</dbReference>
<organism evidence="7 8">
    <name type="scientific">Pseudonocardia benzenivorans</name>
    <dbReference type="NCBI Taxonomy" id="228005"/>
    <lineage>
        <taxon>Bacteria</taxon>
        <taxon>Bacillati</taxon>
        <taxon>Actinomycetota</taxon>
        <taxon>Actinomycetes</taxon>
        <taxon>Pseudonocardiales</taxon>
        <taxon>Pseudonocardiaceae</taxon>
        <taxon>Pseudonocardia</taxon>
    </lineage>
</organism>
<evidence type="ECO:0000256" key="4">
    <source>
        <dbReference type="ARBA" id="ARBA00022729"/>
    </source>
</evidence>
<name>A0ABW3VFE4_9PSEU</name>
<evidence type="ECO:0000256" key="2">
    <source>
        <dbReference type="ARBA" id="ARBA00008814"/>
    </source>
</evidence>
<comment type="caution">
    <text evidence="7">The sequence shown here is derived from an EMBL/GenBank/DDBJ whole genome shotgun (WGS) entry which is preliminary data.</text>
</comment>
<evidence type="ECO:0000259" key="6">
    <source>
        <dbReference type="PROSITE" id="PS50983"/>
    </source>
</evidence>
<sequence>MARSPARLLTLAVAAVLATTLAACSSSERPSTAGPAPAPAGTATFPVTVTHAFGETTVPAEPTRVVTVGFNDADFALAVGVVPVGVRDFIGEYDETRRPWAQAALGGATPPLVGGNEVDVERVAALRPDLILGIYSFMDRATYDALSKIAPTVAQPDAANAAMGWQDQTRLTGKVLGRSAQADRVVADAEARFAKAREEHPEFTGKNLRIGFVVDGQIYSLGNDDLRTQLFQGLGLRLPATTETLSAERIGELDSDAVVVFGQTQEDLADDRAFQSLDAVKAGRVVYLGGYGTEVAGALGFGSPLSLPTALDAVVPQLSQAYRA</sequence>
<keyword evidence="3" id="KW-0813">Transport</keyword>
<dbReference type="PROSITE" id="PS50983">
    <property type="entry name" value="FE_B12_PBP"/>
    <property type="match status" value="1"/>
</dbReference>
<dbReference type="Gene3D" id="3.40.50.1980">
    <property type="entry name" value="Nitrogenase molybdenum iron protein domain"/>
    <property type="match status" value="2"/>
</dbReference>
<keyword evidence="4 5" id="KW-0732">Signal</keyword>
<proteinExistence type="inferred from homology"/>
<dbReference type="PROSITE" id="PS51257">
    <property type="entry name" value="PROKAR_LIPOPROTEIN"/>
    <property type="match status" value="1"/>
</dbReference>
<feature type="signal peptide" evidence="5">
    <location>
        <begin position="1"/>
        <end position="22"/>
    </location>
</feature>
<feature type="domain" description="Fe/B12 periplasmic-binding" evidence="6">
    <location>
        <begin position="64"/>
        <end position="322"/>
    </location>
</feature>
<reference evidence="8" key="1">
    <citation type="journal article" date="2019" name="Int. J. Syst. Evol. Microbiol.">
        <title>The Global Catalogue of Microorganisms (GCM) 10K type strain sequencing project: providing services to taxonomists for standard genome sequencing and annotation.</title>
        <authorList>
            <consortium name="The Broad Institute Genomics Platform"/>
            <consortium name="The Broad Institute Genome Sequencing Center for Infectious Disease"/>
            <person name="Wu L."/>
            <person name="Ma J."/>
        </authorList>
    </citation>
    <scope>NUCLEOTIDE SEQUENCE [LARGE SCALE GENOMIC DNA]</scope>
    <source>
        <strain evidence="8">CCUG 49018</strain>
    </source>
</reference>
<dbReference type="Pfam" id="PF01497">
    <property type="entry name" value="Peripla_BP_2"/>
    <property type="match status" value="1"/>
</dbReference>
<dbReference type="InterPro" id="IPR002491">
    <property type="entry name" value="ABC_transptr_periplasmic_BD"/>
</dbReference>
<evidence type="ECO:0000256" key="5">
    <source>
        <dbReference type="SAM" id="SignalP"/>
    </source>
</evidence>
<dbReference type="InterPro" id="IPR051313">
    <property type="entry name" value="Bact_iron-sidero_bind"/>
</dbReference>
<dbReference type="SUPFAM" id="SSF53807">
    <property type="entry name" value="Helical backbone' metal receptor"/>
    <property type="match status" value="1"/>
</dbReference>
<evidence type="ECO:0000313" key="7">
    <source>
        <dbReference type="EMBL" id="MFD1232964.1"/>
    </source>
</evidence>
<comment type="subcellular location">
    <subcellularLocation>
        <location evidence="1">Cell envelope</location>
    </subcellularLocation>
</comment>
<keyword evidence="8" id="KW-1185">Reference proteome</keyword>
<evidence type="ECO:0000256" key="3">
    <source>
        <dbReference type="ARBA" id="ARBA00022448"/>
    </source>
</evidence>
<evidence type="ECO:0000256" key="1">
    <source>
        <dbReference type="ARBA" id="ARBA00004196"/>
    </source>
</evidence>